<dbReference type="Proteomes" id="UP000019149">
    <property type="component" value="Unassembled WGS sequence"/>
</dbReference>
<name>W6UD28_ECHGR</name>
<gene>
    <name evidence="2" type="ORF">EGR_06477</name>
</gene>
<accession>W6UD28</accession>
<keyword evidence="3" id="KW-1185">Reference proteome</keyword>
<dbReference type="CTD" id="36342192"/>
<comment type="caution">
    <text evidence="2">The sequence shown here is derived from an EMBL/GenBank/DDBJ whole genome shotgun (WGS) entry which is preliminary data.</text>
</comment>
<reference evidence="2 3" key="1">
    <citation type="journal article" date="2013" name="Nat. Genet.">
        <title>The genome of the hydatid tapeworm Echinococcus granulosus.</title>
        <authorList>
            <person name="Zheng H."/>
            <person name="Zhang W."/>
            <person name="Zhang L."/>
            <person name="Zhang Z."/>
            <person name="Li J."/>
            <person name="Lu G."/>
            <person name="Zhu Y."/>
            <person name="Wang Y."/>
            <person name="Huang Y."/>
            <person name="Liu J."/>
            <person name="Kang H."/>
            <person name="Chen J."/>
            <person name="Wang L."/>
            <person name="Chen A."/>
            <person name="Yu S."/>
            <person name="Gao Z."/>
            <person name="Jin L."/>
            <person name="Gu W."/>
            <person name="Wang Z."/>
            <person name="Zhao L."/>
            <person name="Shi B."/>
            <person name="Wen H."/>
            <person name="Lin R."/>
            <person name="Jones M.K."/>
            <person name="Brejova B."/>
            <person name="Vinar T."/>
            <person name="Zhao G."/>
            <person name="McManus D.P."/>
            <person name="Chen Z."/>
            <person name="Zhou Y."/>
            <person name="Wang S."/>
        </authorList>
    </citation>
    <scope>NUCLEOTIDE SEQUENCE [LARGE SCALE GENOMIC DNA]</scope>
</reference>
<dbReference type="RefSeq" id="XP_024349887.1">
    <property type="nucleotide sequence ID" value="XM_024495726.1"/>
</dbReference>
<dbReference type="AlphaFoldDB" id="W6UD28"/>
<sequence>MCHGIETDSWNKPYQRVPTGNKSKESFKLSQKNPTNYKKLKLQTNRTLESEYLKRINKRLKVVRNEHLQNRQENFAAINLQKIFDIPIDSSTFRRTHIPLGLLSHYTVLSFIKILNKISHKIATLLFNSSNVLAAFGTYLTG</sequence>
<organism evidence="2 3">
    <name type="scientific">Echinococcus granulosus</name>
    <name type="common">Hydatid tapeworm</name>
    <dbReference type="NCBI Taxonomy" id="6210"/>
    <lineage>
        <taxon>Eukaryota</taxon>
        <taxon>Metazoa</taxon>
        <taxon>Spiralia</taxon>
        <taxon>Lophotrochozoa</taxon>
        <taxon>Platyhelminthes</taxon>
        <taxon>Cestoda</taxon>
        <taxon>Eucestoda</taxon>
        <taxon>Cyclophyllidea</taxon>
        <taxon>Taeniidae</taxon>
        <taxon>Echinococcus</taxon>
        <taxon>Echinococcus granulosus group</taxon>
    </lineage>
</organism>
<feature type="region of interest" description="Disordered" evidence="1">
    <location>
        <begin position="1"/>
        <end position="30"/>
    </location>
</feature>
<dbReference type="EMBL" id="APAU02000057">
    <property type="protein sequence ID" value="EUB58691.1"/>
    <property type="molecule type" value="Genomic_DNA"/>
</dbReference>
<evidence type="ECO:0000313" key="3">
    <source>
        <dbReference type="Proteomes" id="UP000019149"/>
    </source>
</evidence>
<proteinExistence type="predicted"/>
<protein>
    <submittedName>
        <fullName evidence="2">Uncharacterized protein</fullName>
    </submittedName>
</protein>
<evidence type="ECO:0000256" key="1">
    <source>
        <dbReference type="SAM" id="MobiDB-lite"/>
    </source>
</evidence>
<evidence type="ECO:0000313" key="2">
    <source>
        <dbReference type="EMBL" id="EUB58691.1"/>
    </source>
</evidence>
<dbReference type="KEGG" id="egl:EGR_06477"/>
<dbReference type="GeneID" id="36342192"/>